<feature type="region of interest" description="Disordered" evidence="3">
    <location>
        <begin position="42"/>
        <end position="115"/>
    </location>
</feature>
<gene>
    <name evidence="6" type="ORF">GSLYS_00021758001</name>
</gene>
<dbReference type="GO" id="GO:0005615">
    <property type="term" value="C:extracellular space"/>
    <property type="evidence" value="ECO:0007669"/>
    <property type="project" value="InterPro"/>
</dbReference>
<reference evidence="6 7" key="1">
    <citation type="submission" date="2024-04" db="EMBL/GenBank/DDBJ databases">
        <authorList>
            <consortium name="Genoscope - CEA"/>
            <person name="William W."/>
        </authorList>
    </citation>
    <scope>NUCLEOTIDE SEQUENCE [LARGE SCALE GENOMIC DNA]</scope>
</reference>
<comment type="caution">
    <text evidence="6">The sequence shown here is derived from an EMBL/GenBank/DDBJ whole genome shotgun (WGS) entry which is preliminary data.</text>
</comment>
<dbReference type="AlphaFoldDB" id="A0AAV2IQ75"/>
<comment type="similarity">
    <text evidence="1 2">Belongs to the serpin family.</text>
</comment>
<proteinExistence type="inferred from homology"/>
<sequence length="518" mass="56578">MTSCGTPTFTCVLLLLVLAALYGSAFSKERHTPIIDMASDGVLDQRSRHPRSPQKSAIIGTQLRNNNRGPQRRIDDAANEGDDNGNISRTRGGQKGGKGDRGRTGENGDRRRKFQEHMPLGVNRRTLALAEKVGNASSQFAFKLFSTVYPSLSYDTIISPHSVHTALSMMLLGARKTTKKEIFRTLGLRQAGLNKVQVHRGYHALLATLGNTHDKVILHNANGVFVKPSIPIEVAFREGISQMYSAKFDNLDINNSAGPEAPINNWVANATGDRIRGLLPPGTITPLTGLVLINAIFFNASWEKPFTERLTQPKPFTTADGLVKQLQTMTAYTLCFSYANHQDAEVIELPFRGDRLAMYIFLPSVNSSVGSLVQSLTNSTDGGDSGQAVEAMLQNMQLKNIQLLMPKFTIESGLLELTPHLQNMGIRKAFTQRADFSGISAVDLAIDQVYHKAFIKVNEWGTEAAAATAVGFKFRSAPRISKTVIVDRPFIFAIRDKTTKAVLFLGAFLGQAAGDAGM</sequence>
<evidence type="ECO:0000256" key="1">
    <source>
        <dbReference type="ARBA" id="ARBA00009500"/>
    </source>
</evidence>
<dbReference type="GO" id="GO:0004867">
    <property type="term" value="F:serine-type endopeptidase inhibitor activity"/>
    <property type="evidence" value="ECO:0007669"/>
    <property type="project" value="InterPro"/>
</dbReference>
<dbReference type="SMART" id="SM00093">
    <property type="entry name" value="SERPIN"/>
    <property type="match status" value="1"/>
</dbReference>
<dbReference type="Proteomes" id="UP001497497">
    <property type="component" value="Unassembled WGS sequence"/>
</dbReference>
<organism evidence="6 7">
    <name type="scientific">Lymnaea stagnalis</name>
    <name type="common">Great pond snail</name>
    <name type="synonym">Helix stagnalis</name>
    <dbReference type="NCBI Taxonomy" id="6523"/>
    <lineage>
        <taxon>Eukaryota</taxon>
        <taxon>Metazoa</taxon>
        <taxon>Spiralia</taxon>
        <taxon>Lophotrochozoa</taxon>
        <taxon>Mollusca</taxon>
        <taxon>Gastropoda</taxon>
        <taxon>Heterobranchia</taxon>
        <taxon>Euthyneura</taxon>
        <taxon>Panpulmonata</taxon>
        <taxon>Hygrophila</taxon>
        <taxon>Lymnaeoidea</taxon>
        <taxon>Lymnaeidae</taxon>
        <taxon>Lymnaea</taxon>
    </lineage>
</organism>
<keyword evidence="7" id="KW-1185">Reference proteome</keyword>
<dbReference type="Gene3D" id="2.30.39.10">
    <property type="entry name" value="Alpha-1-antitrypsin, domain 1"/>
    <property type="match status" value="1"/>
</dbReference>
<evidence type="ECO:0000256" key="2">
    <source>
        <dbReference type="RuleBase" id="RU000411"/>
    </source>
</evidence>
<dbReference type="InterPro" id="IPR000215">
    <property type="entry name" value="Serpin_fam"/>
</dbReference>
<evidence type="ECO:0000313" key="6">
    <source>
        <dbReference type="EMBL" id="CAL1548441.1"/>
    </source>
</evidence>
<evidence type="ECO:0000256" key="3">
    <source>
        <dbReference type="SAM" id="MobiDB-lite"/>
    </source>
</evidence>
<dbReference type="Pfam" id="PF00079">
    <property type="entry name" value="Serpin"/>
    <property type="match status" value="1"/>
</dbReference>
<dbReference type="EMBL" id="CAXITT010001351">
    <property type="protein sequence ID" value="CAL1548441.1"/>
    <property type="molecule type" value="Genomic_DNA"/>
</dbReference>
<accession>A0AAV2IQ75</accession>
<dbReference type="InterPro" id="IPR042178">
    <property type="entry name" value="Serpin_sf_1"/>
</dbReference>
<dbReference type="InterPro" id="IPR036186">
    <property type="entry name" value="Serpin_sf"/>
</dbReference>
<name>A0AAV2IQ75_LYMST</name>
<feature type="chain" id="PRO_5043752116" description="Serpin domain-containing protein" evidence="4">
    <location>
        <begin position="28"/>
        <end position="518"/>
    </location>
</feature>
<feature type="signal peptide" evidence="4">
    <location>
        <begin position="1"/>
        <end position="27"/>
    </location>
</feature>
<dbReference type="PANTHER" id="PTHR11461:SF211">
    <property type="entry name" value="GH10112P-RELATED"/>
    <property type="match status" value="1"/>
</dbReference>
<dbReference type="Gene3D" id="3.30.497.10">
    <property type="entry name" value="Antithrombin, subunit I, domain 2"/>
    <property type="match status" value="1"/>
</dbReference>
<dbReference type="SUPFAM" id="SSF56574">
    <property type="entry name" value="Serpins"/>
    <property type="match status" value="1"/>
</dbReference>
<evidence type="ECO:0000256" key="4">
    <source>
        <dbReference type="SAM" id="SignalP"/>
    </source>
</evidence>
<dbReference type="InterPro" id="IPR023796">
    <property type="entry name" value="Serpin_dom"/>
</dbReference>
<dbReference type="PANTHER" id="PTHR11461">
    <property type="entry name" value="SERINE PROTEASE INHIBITOR, SERPIN"/>
    <property type="match status" value="1"/>
</dbReference>
<evidence type="ECO:0000259" key="5">
    <source>
        <dbReference type="SMART" id="SM00093"/>
    </source>
</evidence>
<evidence type="ECO:0000313" key="7">
    <source>
        <dbReference type="Proteomes" id="UP001497497"/>
    </source>
</evidence>
<protein>
    <recommendedName>
        <fullName evidence="5">Serpin domain-containing protein</fullName>
    </recommendedName>
</protein>
<feature type="domain" description="Serpin" evidence="5">
    <location>
        <begin position="142"/>
        <end position="511"/>
    </location>
</feature>
<dbReference type="InterPro" id="IPR042185">
    <property type="entry name" value="Serpin_sf_2"/>
</dbReference>
<keyword evidence="4" id="KW-0732">Signal</keyword>
<dbReference type="PROSITE" id="PS00284">
    <property type="entry name" value="SERPIN"/>
    <property type="match status" value="1"/>
</dbReference>
<dbReference type="InterPro" id="IPR023795">
    <property type="entry name" value="Serpin_CS"/>
</dbReference>
<feature type="compositionally biased region" description="Basic and acidic residues" evidence="3">
    <location>
        <begin position="97"/>
        <end position="109"/>
    </location>
</feature>